<keyword evidence="3" id="KW-1185">Reference proteome</keyword>
<dbReference type="Proteomes" id="UP000306552">
    <property type="component" value="Unassembled WGS sequence"/>
</dbReference>
<dbReference type="AlphaFoldDB" id="A0A4U5TS93"/>
<gene>
    <name evidence="2" type="ORF">FCN74_00250</name>
</gene>
<name>A0A4U5TS93_9FLAO</name>
<dbReference type="RefSeq" id="WP_138930596.1">
    <property type="nucleotide sequence ID" value="NZ_SWMU01000001.1"/>
</dbReference>
<accession>A0A4U5TS93</accession>
<comment type="caution">
    <text evidence="2">The sequence shown here is derived from an EMBL/GenBank/DDBJ whole genome shotgun (WGS) entry which is preliminary data.</text>
</comment>
<feature type="signal peptide" evidence="1">
    <location>
        <begin position="1"/>
        <end position="20"/>
    </location>
</feature>
<proteinExistence type="predicted"/>
<protein>
    <submittedName>
        <fullName evidence="2">Uncharacterized protein</fullName>
    </submittedName>
</protein>
<feature type="chain" id="PRO_5020255337" evidence="1">
    <location>
        <begin position="21"/>
        <end position="218"/>
    </location>
</feature>
<evidence type="ECO:0000313" key="3">
    <source>
        <dbReference type="Proteomes" id="UP000306552"/>
    </source>
</evidence>
<evidence type="ECO:0000313" key="2">
    <source>
        <dbReference type="EMBL" id="TKS56892.1"/>
    </source>
</evidence>
<keyword evidence="1" id="KW-0732">Signal</keyword>
<organism evidence="2 3">
    <name type="scientific">Mesohalobacter halotolerans</name>
    <dbReference type="NCBI Taxonomy" id="1883405"/>
    <lineage>
        <taxon>Bacteria</taxon>
        <taxon>Pseudomonadati</taxon>
        <taxon>Bacteroidota</taxon>
        <taxon>Flavobacteriia</taxon>
        <taxon>Flavobacteriales</taxon>
        <taxon>Flavobacteriaceae</taxon>
        <taxon>Mesohalobacter</taxon>
    </lineage>
</organism>
<sequence length="218" mass="26466">MKRFIFSLVGFVFFSTSGWANHSNHMNFNQGHSFIFMEKGIEFSVFQDGQFDFYLPNYGPNVNVGFSSSNLTFSFNTGFNYNPYVQYDAYGAVIQIQNTPIFYDRFGRVNQVGNVLIYYNNYGFVSRIGGMQVFYRSNVFWRQRGFINHFNRRYVWRPWHRYYALPPAQYCLLSPHPYRQYYRLVRHIYYRPYRNNVRHFNFNRHNPHIRKRANRSNQ</sequence>
<reference evidence="2 3" key="1">
    <citation type="submission" date="2019-04" db="EMBL/GenBank/DDBJ databases">
        <title>Psychroflexus halotolerans sp. nov., isolated from a marine solar saltern.</title>
        <authorList>
            <person name="Feng X."/>
        </authorList>
    </citation>
    <scope>NUCLEOTIDE SEQUENCE [LARGE SCALE GENOMIC DNA]</scope>
    <source>
        <strain evidence="2 3">WDS2C27</strain>
    </source>
</reference>
<dbReference type="OrthoDB" id="750023at2"/>
<dbReference type="EMBL" id="SWMU01000001">
    <property type="protein sequence ID" value="TKS56892.1"/>
    <property type="molecule type" value="Genomic_DNA"/>
</dbReference>
<evidence type="ECO:0000256" key="1">
    <source>
        <dbReference type="SAM" id="SignalP"/>
    </source>
</evidence>